<evidence type="ECO:0000313" key="2">
    <source>
        <dbReference type="EMBL" id="KAK1118810.1"/>
    </source>
</evidence>
<dbReference type="EMBL" id="JAHYIQ010000041">
    <property type="protein sequence ID" value="KAK1118810.1"/>
    <property type="molecule type" value="Genomic_DNA"/>
</dbReference>
<dbReference type="Proteomes" id="UP001177670">
    <property type="component" value="Unassembled WGS sequence"/>
</dbReference>
<accession>A0AA40KFZ9</accession>
<feature type="compositionally biased region" description="Basic and acidic residues" evidence="1">
    <location>
        <begin position="51"/>
        <end position="62"/>
    </location>
</feature>
<name>A0AA40KFZ9_9HYME</name>
<comment type="caution">
    <text evidence="2">The sequence shown here is derived from an EMBL/GenBank/DDBJ whole genome shotgun (WGS) entry which is preliminary data.</text>
</comment>
<feature type="region of interest" description="Disordered" evidence="1">
    <location>
        <begin position="51"/>
        <end position="76"/>
    </location>
</feature>
<evidence type="ECO:0000256" key="1">
    <source>
        <dbReference type="SAM" id="MobiDB-lite"/>
    </source>
</evidence>
<proteinExistence type="predicted"/>
<protein>
    <submittedName>
        <fullName evidence="2">Uncharacterized protein</fullName>
    </submittedName>
</protein>
<evidence type="ECO:0000313" key="3">
    <source>
        <dbReference type="Proteomes" id="UP001177670"/>
    </source>
</evidence>
<reference evidence="2" key="1">
    <citation type="submission" date="2021-10" db="EMBL/GenBank/DDBJ databases">
        <title>Melipona bicolor Genome sequencing and assembly.</title>
        <authorList>
            <person name="Araujo N.S."/>
            <person name="Arias M.C."/>
        </authorList>
    </citation>
    <scope>NUCLEOTIDE SEQUENCE</scope>
    <source>
        <strain evidence="2">USP_2M_L1-L4_2017</strain>
        <tissue evidence="2">Whole body</tissue>
    </source>
</reference>
<gene>
    <name evidence="2" type="ORF">K0M31_014806</name>
</gene>
<keyword evidence="3" id="KW-1185">Reference proteome</keyword>
<organism evidence="2 3">
    <name type="scientific">Melipona bicolor</name>
    <dbReference type="NCBI Taxonomy" id="60889"/>
    <lineage>
        <taxon>Eukaryota</taxon>
        <taxon>Metazoa</taxon>
        <taxon>Ecdysozoa</taxon>
        <taxon>Arthropoda</taxon>
        <taxon>Hexapoda</taxon>
        <taxon>Insecta</taxon>
        <taxon>Pterygota</taxon>
        <taxon>Neoptera</taxon>
        <taxon>Endopterygota</taxon>
        <taxon>Hymenoptera</taxon>
        <taxon>Apocrita</taxon>
        <taxon>Aculeata</taxon>
        <taxon>Apoidea</taxon>
        <taxon>Anthophila</taxon>
        <taxon>Apidae</taxon>
        <taxon>Melipona</taxon>
    </lineage>
</organism>
<sequence>MGSDVLGFSALRAIYIRLVTRHRRPYEYPALAEPNAEATLFSVLRVPRLEEKEEKTSNREEINTPSLTAGVLPMRPTKMNHLTTRNAGIKGNRTIVIEYDDKRRWPADRV</sequence>
<dbReference type="AlphaFoldDB" id="A0AA40KFZ9"/>